<feature type="transmembrane region" description="Helical" evidence="1">
    <location>
        <begin position="134"/>
        <end position="156"/>
    </location>
</feature>
<name>A0A0G4FED0_VITBC</name>
<dbReference type="Pfam" id="PF04564">
    <property type="entry name" value="U-box"/>
    <property type="match status" value="1"/>
</dbReference>
<dbReference type="InterPro" id="IPR013083">
    <property type="entry name" value="Znf_RING/FYVE/PHD"/>
</dbReference>
<keyword evidence="1" id="KW-0472">Membrane</keyword>
<dbReference type="GO" id="GO:0004842">
    <property type="term" value="F:ubiquitin-protein transferase activity"/>
    <property type="evidence" value="ECO:0007669"/>
    <property type="project" value="InterPro"/>
</dbReference>
<evidence type="ECO:0000259" key="2">
    <source>
        <dbReference type="Pfam" id="PF04564"/>
    </source>
</evidence>
<dbReference type="Gene3D" id="3.30.40.10">
    <property type="entry name" value="Zinc/RING finger domain, C3HC4 (zinc finger)"/>
    <property type="match status" value="1"/>
</dbReference>
<dbReference type="InParanoid" id="A0A0G4FED0"/>
<dbReference type="GO" id="GO:0016567">
    <property type="term" value="P:protein ubiquitination"/>
    <property type="evidence" value="ECO:0007669"/>
    <property type="project" value="InterPro"/>
</dbReference>
<proteinExistence type="predicted"/>
<keyword evidence="1" id="KW-0812">Transmembrane</keyword>
<keyword evidence="4" id="KW-1185">Reference proteome</keyword>
<feature type="domain" description="U-box" evidence="2">
    <location>
        <begin position="33"/>
        <end position="94"/>
    </location>
</feature>
<evidence type="ECO:0000313" key="3">
    <source>
        <dbReference type="EMBL" id="CEM11544.1"/>
    </source>
</evidence>
<protein>
    <recommendedName>
        <fullName evidence="2">U-box domain-containing protein</fullName>
    </recommendedName>
</protein>
<dbReference type="EMBL" id="CDMY01000419">
    <property type="protein sequence ID" value="CEM11544.1"/>
    <property type="molecule type" value="Genomic_DNA"/>
</dbReference>
<dbReference type="AlphaFoldDB" id="A0A0G4FED0"/>
<reference evidence="3 4" key="1">
    <citation type="submission" date="2014-11" db="EMBL/GenBank/DDBJ databases">
        <authorList>
            <person name="Zhu J."/>
            <person name="Qi W."/>
            <person name="Song R."/>
        </authorList>
    </citation>
    <scope>NUCLEOTIDE SEQUENCE [LARGE SCALE GENOMIC DNA]</scope>
</reference>
<evidence type="ECO:0000313" key="4">
    <source>
        <dbReference type="Proteomes" id="UP000041254"/>
    </source>
</evidence>
<dbReference type="SUPFAM" id="SSF57850">
    <property type="entry name" value="RING/U-box"/>
    <property type="match status" value="1"/>
</dbReference>
<dbReference type="OrthoDB" id="10064100at2759"/>
<dbReference type="PhylomeDB" id="A0A0G4FED0"/>
<dbReference type="VEuPathDB" id="CryptoDB:Vbra_1054"/>
<accession>A0A0G4FED0</accession>
<sequence length="173" mass="19795">MNGPQHFPSVDDSHYEVLESIPYNELPDWIPTCSINHCIPKTPVITPRGRVYDYSAIFAYLCHYGQSPVSRRRTNPADLFPDRTCIAVLEGYAQEVKMKREAESKGDKPPLPRKRRKRIIYYDRFLRDGPFRDFIVWDVCLAAAFGLGVLLGSGVIQRWIGKRLGGVSRHTSQ</sequence>
<dbReference type="Proteomes" id="UP000041254">
    <property type="component" value="Unassembled WGS sequence"/>
</dbReference>
<keyword evidence="1" id="KW-1133">Transmembrane helix</keyword>
<organism evidence="3 4">
    <name type="scientific">Vitrella brassicaformis (strain CCMP3155)</name>
    <dbReference type="NCBI Taxonomy" id="1169540"/>
    <lineage>
        <taxon>Eukaryota</taxon>
        <taxon>Sar</taxon>
        <taxon>Alveolata</taxon>
        <taxon>Colpodellida</taxon>
        <taxon>Vitrellaceae</taxon>
        <taxon>Vitrella</taxon>
    </lineage>
</organism>
<dbReference type="InterPro" id="IPR003613">
    <property type="entry name" value="Ubox_domain"/>
</dbReference>
<evidence type="ECO:0000256" key="1">
    <source>
        <dbReference type="SAM" id="Phobius"/>
    </source>
</evidence>
<gene>
    <name evidence="3" type="ORF">Vbra_1054</name>
</gene>